<gene>
    <name evidence="3" type="ORF">UY67_C0016G0023</name>
</gene>
<feature type="compositionally biased region" description="Polar residues" evidence="1">
    <location>
        <begin position="68"/>
        <end position="78"/>
    </location>
</feature>
<dbReference type="STRING" id="1618671.UY67_C0016G0023"/>
<name>A0A0G1WYL1_9BACT</name>
<evidence type="ECO:0000313" key="4">
    <source>
        <dbReference type="Proteomes" id="UP000034273"/>
    </source>
</evidence>
<evidence type="ECO:0000256" key="1">
    <source>
        <dbReference type="SAM" id="MobiDB-lite"/>
    </source>
</evidence>
<keyword evidence="2" id="KW-0472">Membrane</keyword>
<protein>
    <submittedName>
        <fullName evidence="3">Uncharacterized protein</fullName>
    </submittedName>
</protein>
<reference evidence="3 4" key="1">
    <citation type="journal article" date="2015" name="Nature">
        <title>rRNA introns, odd ribosomes, and small enigmatic genomes across a large radiation of phyla.</title>
        <authorList>
            <person name="Brown C.T."/>
            <person name="Hug L.A."/>
            <person name="Thomas B.C."/>
            <person name="Sharon I."/>
            <person name="Castelle C.J."/>
            <person name="Singh A."/>
            <person name="Wilkins M.J."/>
            <person name="Williams K.H."/>
            <person name="Banfield J.F."/>
        </authorList>
    </citation>
    <scope>NUCLEOTIDE SEQUENCE [LARGE SCALE GENOMIC DNA]</scope>
</reference>
<feature type="transmembrane region" description="Helical" evidence="2">
    <location>
        <begin position="6"/>
        <end position="25"/>
    </location>
</feature>
<keyword evidence="2" id="KW-1133">Transmembrane helix</keyword>
<accession>A0A0G1WYL1</accession>
<organism evidence="3 4">
    <name type="scientific">Candidatus Kaiserbacteria bacterium GW2011_GWA2_52_12</name>
    <dbReference type="NCBI Taxonomy" id="1618671"/>
    <lineage>
        <taxon>Bacteria</taxon>
        <taxon>Candidatus Kaiseribacteriota</taxon>
    </lineage>
</organism>
<comment type="caution">
    <text evidence="3">The sequence shown here is derived from an EMBL/GenBank/DDBJ whole genome shotgun (WGS) entry which is preliminary data.</text>
</comment>
<evidence type="ECO:0000313" key="3">
    <source>
        <dbReference type="EMBL" id="KKW23836.1"/>
    </source>
</evidence>
<sequence>MNNNVLMGIGAIVLIAIVVAAFILWGSRSQPVQGLGDIVNQGVLPAVDGEVNVMKNKPDVNPVDASNPYRSLKTNPFE</sequence>
<proteinExistence type="predicted"/>
<keyword evidence="2" id="KW-0812">Transmembrane</keyword>
<dbReference type="AlphaFoldDB" id="A0A0G1WYL1"/>
<dbReference type="Proteomes" id="UP000034273">
    <property type="component" value="Unassembled WGS sequence"/>
</dbReference>
<dbReference type="EMBL" id="LCQW01000016">
    <property type="protein sequence ID" value="KKW23836.1"/>
    <property type="molecule type" value="Genomic_DNA"/>
</dbReference>
<feature type="region of interest" description="Disordered" evidence="1">
    <location>
        <begin position="57"/>
        <end position="78"/>
    </location>
</feature>
<evidence type="ECO:0000256" key="2">
    <source>
        <dbReference type="SAM" id="Phobius"/>
    </source>
</evidence>